<dbReference type="AlphaFoldDB" id="A0A8S3G9C0"/>
<organism evidence="2 3">
    <name type="scientific">Rotaria magnacalcarata</name>
    <dbReference type="NCBI Taxonomy" id="392030"/>
    <lineage>
        <taxon>Eukaryota</taxon>
        <taxon>Metazoa</taxon>
        <taxon>Spiralia</taxon>
        <taxon>Gnathifera</taxon>
        <taxon>Rotifera</taxon>
        <taxon>Eurotatoria</taxon>
        <taxon>Bdelloidea</taxon>
        <taxon>Philodinida</taxon>
        <taxon>Philodinidae</taxon>
        <taxon>Rotaria</taxon>
    </lineage>
</organism>
<accession>A0A8S3G9C0</accession>
<comment type="caution">
    <text evidence="2">The sequence shown here is derived from an EMBL/GenBank/DDBJ whole genome shotgun (WGS) entry which is preliminary data.</text>
</comment>
<feature type="non-terminal residue" evidence="2">
    <location>
        <position position="1"/>
    </location>
</feature>
<evidence type="ECO:0000256" key="1">
    <source>
        <dbReference type="SAM" id="MobiDB-lite"/>
    </source>
</evidence>
<evidence type="ECO:0000313" key="3">
    <source>
        <dbReference type="Proteomes" id="UP000681720"/>
    </source>
</evidence>
<reference evidence="2" key="1">
    <citation type="submission" date="2021-02" db="EMBL/GenBank/DDBJ databases">
        <authorList>
            <person name="Nowell W R."/>
        </authorList>
    </citation>
    <scope>NUCLEOTIDE SEQUENCE</scope>
</reference>
<feature type="region of interest" description="Disordered" evidence="1">
    <location>
        <begin position="56"/>
        <end position="79"/>
    </location>
</feature>
<evidence type="ECO:0000313" key="2">
    <source>
        <dbReference type="EMBL" id="CAF5156556.1"/>
    </source>
</evidence>
<protein>
    <submittedName>
        <fullName evidence="2">Uncharacterized protein</fullName>
    </submittedName>
</protein>
<gene>
    <name evidence="2" type="ORF">GIL414_LOCUS65448</name>
</gene>
<dbReference type="EMBL" id="CAJOBJ010294262">
    <property type="protein sequence ID" value="CAF5156556.1"/>
    <property type="molecule type" value="Genomic_DNA"/>
</dbReference>
<sequence length="97" mass="10903">KKSYSKFSPPSSPILKQHTNSIPIHVSVLNRSNNNKLSSDTMHIPLFKRPLLRADANNTRRISSSPSPRPLFNDKQQSSSSAYIYLRTPSSPLRVIS</sequence>
<name>A0A8S3G9C0_9BILA</name>
<proteinExistence type="predicted"/>
<dbReference type="Proteomes" id="UP000681720">
    <property type="component" value="Unassembled WGS sequence"/>
</dbReference>